<dbReference type="GO" id="GO:0005524">
    <property type="term" value="F:ATP binding"/>
    <property type="evidence" value="ECO:0007669"/>
    <property type="project" value="UniProtKB-UniRule"/>
</dbReference>
<dbReference type="InterPro" id="IPR008290">
    <property type="entry name" value="PI3K_Vps34"/>
</dbReference>
<dbReference type="PROSITE" id="PS00916">
    <property type="entry name" value="PI3_4_KINASE_2"/>
    <property type="match status" value="1"/>
</dbReference>
<dbReference type="GO" id="GO:0006897">
    <property type="term" value="P:endocytosis"/>
    <property type="evidence" value="ECO:0007669"/>
    <property type="project" value="TreeGrafter"/>
</dbReference>
<dbReference type="GO" id="GO:0005777">
    <property type="term" value="C:peroxisome"/>
    <property type="evidence" value="ECO:0007669"/>
    <property type="project" value="TreeGrafter"/>
</dbReference>
<dbReference type="GO" id="GO:0034272">
    <property type="term" value="C:phosphatidylinositol 3-kinase complex, class III, type II"/>
    <property type="evidence" value="ECO:0007669"/>
    <property type="project" value="TreeGrafter"/>
</dbReference>
<dbReference type="GO" id="GO:0034271">
    <property type="term" value="C:phosphatidylinositol 3-kinase complex, class III, type I"/>
    <property type="evidence" value="ECO:0007669"/>
    <property type="project" value="TreeGrafter"/>
</dbReference>
<dbReference type="GO" id="GO:0005768">
    <property type="term" value="C:endosome"/>
    <property type="evidence" value="ECO:0007669"/>
    <property type="project" value="TreeGrafter"/>
</dbReference>
<keyword evidence="5 7" id="KW-0418">Kinase</keyword>
<dbReference type="AlphaFoldDB" id="A0A564ZDT6"/>
<dbReference type="Gene3D" id="1.10.1070.11">
    <property type="entry name" value="Phosphatidylinositol 3-/4-kinase, catalytic domain"/>
    <property type="match status" value="1"/>
</dbReference>
<dbReference type="EMBL" id="CABIJS010000719">
    <property type="protein sequence ID" value="VUZ57519.1"/>
    <property type="molecule type" value="Genomic_DNA"/>
</dbReference>
<name>A0A564ZDT6_HYMDI</name>
<comment type="catalytic activity">
    <reaction evidence="7">
        <text>a 1,2-diacyl-sn-glycero-3-phospho-(1D-myo-inositol) + ATP = a 1,2-diacyl-sn-glycero-3-phospho-(1D-myo-inositol-3-phosphate) + ADP + H(+)</text>
        <dbReference type="Rhea" id="RHEA:12709"/>
        <dbReference type="ChEBI" id="CHEBI:15378"/>
        <dbReference type="ChEBI" id="CHEBI:30616"/>
        <dbReference type="ChEBI" id="CHEBI:57880"/>
        <dbReference type="ChEBI" id="CHEBI:58088"/>
        <dbReference type="ChEBI" id="CHEBI:456216"/>
        <dbReference type="EC" id="2.7.1.137"/>
    </reaction>
</comment>
<dbReference type="GO" id="GO:0048015">
    <property type="term" value="P:phosphatidylinositol-mediated signaling"/>
    <property type="evidence" value="ECO:0007669"/>
    <property type="project" value="TreeGrafter"/>
</dbReference>
<evidence type="ECO:0000313" key="11">
    <source>
        <dbReference type="Proteomes" id="UP000321570"/>
    </source>
</evidence>
<keyword evidence="6 7" id="KW-0067">ATP-binding</keyword>
<dbReference type="PROSITE" id="PS50290">
    <property type="entry name" value="PI3_4_KINASE_3"/>
    <property type="match status" value="1"/>
</dbReference>
<evidence type="ECO:0000259" key="8">
    <source>
        <dbReference type="PROSITE" id="PS50290"/>
    </source>
</evidence>
<evidence type="ECO:0000313" key="10">
    <source>
        <dbReference type="EMBL" id="VUZ57519.1"/>
    </source>
</evidence>
<dbReference type="EC" id="2.7.1.137" evidence="1 7"/>
<dbReference type="InterPro" id="IPR011009">
    <property type="entry name" value="Kinase-like_dom_sf"/>
</dbReference>
<dbReference type="Pfam" id="PF00454">
    <property type="entry name" value="PI3_PI4_kinase"/>
    <property type="match status" value="1"/>
</dbReference>
<accession>A0A564ZDT6</accession>
<evidence type="ECO:0000256" key="5">
    <source>
        <dbReference type="ARBA" id="ARBA00022777"/>
    </source>
</evidence>
<dbReference type="InterPro" id="IPR036940">
    <property type="entry name" value="PI3/4_kinase_cat_sf"/>
</dbReference>
<dbReference type="InterPro" id="IPR018936">
    <property type="entry name" value="PI3/4_kinase_CS"/>
</dbReference>
<dbReference type="PIRSF" id="PIRSF000587">
    <property type="entry name" value="PI3K_Vps34"/>
    <property type="match status" value="1"/>
</dbReference>
<dbReference type="InterPro" id="IPR042236">
    <property type="entry name" value="PI3K_accessory_sf"/>
</dbReference>
<dbReference type="InterPro" id="IPR000403">
    <property type="entry name" value="PI3/4_kinase_cat_dom"/>
</dbReference>
<dbReference type="Gene3D" id="3.30.1010.10">
    <property type="entry name" value="Phosphatidylinositol 3-kinase Catalytic Subunit, Chain A, domain 4"/>
    <property type="match status" value="1"/>
</dbReference>
<evidence type="ECO:0000256" key="2">
    <source>
        <dbReference type="ARBA" id="ARBA00019787"/>
    </source>
</evidence>
<dbReference type="PROSITE" id="PS51545">
    <property type="entry name" value="PIK_HELICAL"/>
    <property type="match status" value="1"/>
</dbReference>
<reference evidence="10 11" key="1">
    <citation type="submission" date="2019-07" db="EMBL/GenBank/DDBJ databases">
        <authorList>
            <person name="Jastrzebski P J."/>
            <person name="Paukszto L."/>
            <person name="Jastrzebski P J."/>
        </authorList>
    </citation>
    <scope>NUCLEOTIDE SEQUENCE [LARGE SCALE GENOMIC DNA]</scope>
    <source>
        <strain evidence="10 11">WMS-il1</strain>
    </source>
</reference>
<dbReference type="PANTHER" id="PTHR10048">
    <property type="entry name" value="PHOSPHATIDYLINOSITOL KINASE"/>
    <property type="match status" value="1"/>
</dbReference>
<feature type="domain" description="PIK helical" evidence="9">
    <location>
        <begin position="285"/>
        <end position="520"/>
    </location>
</feature>
<dbReference type="InterPro" id="IPR057756">
    <property type="entry name" value="PI3-kinase_type3/VPS34_cat"/>
</dbReference>
<dbReference type="Pfam" id="PF00613">
    <property type="entry name" value="PI3Ka"/>
    <property type="match status" value="1"/>
</dbReference>
<dbReference type="FunFam" id="3.30.1010.10:FF:000002">
    <property type="entry name" value="Phosphatidylinositol 3-kinase catalytic subunit type 3"/>
    <property type="match status" value="1"/>
</dbReference>
<dbReference type="Gene3D" id="1.25.40.70">
    <property type="entry name" value="Phosphatidylinositol 3-kinase, accessory domain (PIK)"/>
    <property type="match status" value="1"/>
</dbReference>
<evidence type="ECO:0000256" key="3">
    <source>
        <dbReference type="ARBA" id="ARBA00022679"/>
    </source>
</evidence>
<dbReference type="GO" id="GO:0016303">
    <property type="term" value="F:1-phosphatidylinositol-3-kinase activity"/>
    <property type="evidence" value="ECO:0007669"/>
    <property type="project" value="UniProtKB-UniRule"/>
</dbReference>
<proteinExistence type="inferred from homology"/>
<keyword evidence="4 7" id="KW-0547">Nucleotide-binding</keyword>
<comment type="similarity">
    <text evidence="7">Belongs to the PI3/PI4-kinase family.</text>
</comment>
<organism evidence="10 11">
    <name type="scientific">Hymenolepis diminuta</name>
    <name type="common">Rat tapeworm</name>
    <dbReference type="NCBI Taxonomy" id="6216"/>
    <lineage>
        <taxon>Eukaryota</taxon>
        <taxon>Metazoa</taxon>
        <taxon>Spiralia</taxon>
        <taxon>Lophotrochozoa</taxon>
        <taxon>Platyhelminthes</taxon>
        <taxon>Cestoda</taxon>
        <taxon>Eucestoda</taxon>
        <taxon>Cyclophyllidea</taxon>
        <taxon>Hymenolepididae</taxon>
        <taxon>Hymenolepis</taxon>
    </lineage>
</organism>
<dbReference type="InterPro" id="IPR016024">
    <property type="entry name" value="ARM-type_fold"/>
</dbReference>
<dbReference type="GO" id="GO:0000045">
    <property type="term" value="P:autophagosome assembly"/>
    <property type="evidence" value="ECO:0007669"/>
    <property type="project" value="TreeGrafter"/>
</dbReference>
<evidence type="ECO:0000256" key="7">
    <source>
        <dbReference type="PIRNR" id="PIRNR000587"/>
    </source>
</evidence>
<dbReference type="PANTHER" id="PTHR10048:SF7">
    <property type="entry name" value="PHOSPHATIDYLINOSITOL 3-KINASE CATALYTIC SUBUNIT TYPE 3"/>
    <property type="match status" value="1"/>
</dbReference>
<gene>
    <name evidence="10" type="ORF">WMSIL1_LOCUS15127</name>
</gene>
<dbReference type="InterPro" id="IPR015433">
    <property type="entry name" value="PI3/4_kinase"/>
</dbReference>
<evidence type="ECO:0000259" key="9">
    <source>
        <dbReference type="PROSITE" id="PS51545"/>
    </source>
</evidence>
<protein>
    <recommendedName>
        <fullName evidence="2 7">Phosphatidylinositol 3-kinase catalytic subunit type 3</fullName>
        <ecNumber evidence="1 7">2.7.1.137</ecNumber>
    </recommendedName>
</protein>
<keyword evidence="11" id="KW-1185">Reference proteome</keyword>
<sequence length="875" mass="100720">MDLNIIYLRSCDLPKIYKGKSLIPHMIIKSLSAFKAENFKKIKGRYDSLACYGELRLAYCITRILPMFRMRRVGAWTYTNFTKSNQTDPIVFGDGVDMPFPYSWLYHYSGICLVLLSSYTDSKGVHDQYIAGCHIFFYNSKRTFRNGDYDFVMHPLDAYDVQDLDSALNCVIDNNLIAKPKSIPELNNLLKTNRKLMRGEFLETPLDQQSLAVAMHRIDQLKLASKQMFLSVKFIFSTAYPFLRVPVVFQRSETGDLAYVEMSKKWNPYDEMYFKMTRTVSSAYEDRKKIPNQEIKDRLKAILDLSFTDRLTPADSDVIWKYRFYLSNKHPEEALSKFIVAVQWDFGEQRKQAIELLKVWPRLSSAERILELLTQPFSDLPVCRLYAVSRLQDASDEDIELYLYQLVQALHYENTEAILKSDLAIVDEQEAQTSNMENESAGSSRLSLYGQMGQLDLNPDANECPWKMNLAEFLIQRGRSNFRLANYLYWFLKLEVHEDTPNTPAMKNVFNHVLSRFMASLTGSETLLGWYADLLNQTTFVDGLYDLMKQVIETNGKRTAKIEILQRKLAEQGPALTNFDRPLPFPLDPSFLIAEIDAKSATLFKSTTQPALLKLISTTGEIYQVIFKTGDDLRQDQLVLQMLRLMDVILKKESFDLHLTPYRVLPASCRHGFIEFVRGVPIAEVSRQEGSITKYLQNCNRSPTIPMHVLETYMRSCAGYCVITYLLGVGDRHLENILLTEEGKLFHIDFSFIFGNDPKMMAPNVRLTKDMIETMGGTKTELFKNFLNSGYTAFLNLRGHANVFMALLSLVQDAGIGDIARDPQKSFDFLKERFLLDRPGEEASQRFCKRVLDGIGSVMPEVIEKIHLLMQYMRN</sequence>
<dbReference type="SUPFAM" id="SSF56112">
    <property type="entry name" value="Protein kinase-like (PK-like)"/>
    <property type="match status" value="1"/>
</dbReference>
<dbReference type="SUPFAM" id="SSF48371">
    <property type="entry name" value="ARM repeat"/>
    <property type="match status" value="1"/>
</dbReference>
<evidence type="ECO:0000256" key="6">
    <source>
        <dbReference type="ARBA" id="ARBA00022840"/>
    </source>
</evidence>
<keyword evidence="3 7" id="KW-0808">Transferase</keyword>
<evidence type="ECO:0000256" key="1">
    <source>
        <dbReference type="ARBA" id="ARBA00012073"/>
    </source>
</evidence>
<dbReference type="SMART" id="SM00145">
    <property type="entry name" value="PI3Ka"/>
    <property type="match status" value="1"/>
</dbReference>
<dbReference type="Proteomes" id="UP000321570">
    <property type="component" value="Unassembled WGS sequence"/>
</dbReference>
<evidence type="ECO:0000256" key="4">
    <source>
        <dbReference type="ARBA" id="ARBA00022741"/>
    </source>
</evidence>
<dbReference type="CDD" id="cd00896">
    <property type="entry name" value="PI3Kc_III"/>
    <property type="match status" value="1"/>
</dbReference>
<dbReference type="SMART" id="SM00146">
    <property type="entry name" value="PI3Kc"/>
    <property type="match status" value="1"/>
</dbReference>
<feature type="domain" description="PI3K/PI4K catalytic" evidence="8">
    <location>
        <begin position="597"/>
        <end position="859"/>
    </location>
</feature>
<dbReference type="InterPro" id="IPR001263">
    <property type="entry name" value="PI3K_accessory_dom"/>
</dbReference>
<dbReference type="GO" id="GO:0000407">
    <property type="term" value="C:phagophore assembly site"/>
    <property type="evidence" value="ECO:0007669"/>
    <property type="project" value="TreeGrafter"/>
</dbReference>
<dbReference type="PROSITE" id="PS00915">
    <property type="entry name" value="PI3_4_KINASE_1"/>
    <property type="match status" value="1"/>
</dbReference>